<sequence>MSFGFLVMLRDKLLNIEKDLSLPLNFVRALVSTYNVEDSCFKFGNDADKFHLDSELDDILYLTGFPINGMQVSGMIHKDNVQLLKTHLALSKPVAKDFLIIKSKQGMTSGVDLNKLLAHFQKPEIISQVDVGILAKVFIFYGLGYVLLPTRTSVGQPHYLPLLGEEMKKYAWGAAMLAHIKGDLDDIIRSQAKPIPKASISCFSLALTIFALERFPILTRELVLDVPTEVPLSLGWIDVIINHFRPKSSKRKSYAE</sequence>
<dbReference type="InterPro" id="IPR044824">
    <property type="entry name" value="MAIN-like"/>
</dbReference>
<comment type="caution">
    <text evidence="2">The sequence shown here is derived from an EMBL/GenBank/DDBJ whole genome shotgun (WGS) entry which is preliminary data.</text>
</comment>
<name>A0A396INF1_MEDTR</name>
<feature type="domain" description="Aminotransferase-like plant mobile" evidence="1">
    <location>
        <begin position="56"/>
        <end position="236"/>
    </location>
</feature>
<dbReference type="GO" id="GO:0008483">
    <property type="term" value="F:transaminase activity"/>
    <property type="evidence" value="ECO:0007669"/>
    <property type="project" value="UniProtKB-KW"/>
</dbReference>
<accession>A0A396INF1</accession>
<dbReference type="EMBL" id="PSQE01000003">
    <property type="protein sequence ID" value="RHN65874.1"/>
    <property type="molecule type" value="Genomic_DNA"/>
</dbReference>
<dbReference type="AlphaFoldDB" id="A0A396INF1"/>
<organism evidence="2 3">
    <name type="scientific">Medicago truncatula</name>
    <name type="common">Barrel medic</name>
    <name type="synonym">Medicago tribuloides</name>
    <dbReference type="NCBI Taxonomy" id="3880"/>
    <lineage>
        <taxon>Eukaryota</taxon>
        <taxon>Viridiplantae</taxon>
        <taxon>Streptophyta</taxon>
        <taxon>Embryophyta</taxon>
        <taxon>Tracheophyta</taxon>
        <taxon>Spermatophyta</taxon>
        <taxon>Magnoliopsida</taxon>
        <taxon>eudicotyledons</taxon>
        <taxon>Gunneridae</taxon>
        <taxon>Pentapetalae</taxon>
        <taxon>rosids</taxon>
        <taxon>fabids</taxon>
        <taxon>Fabales</taxon>
        <taxon>Fabaceae</taxon>
        <taxon>Papilionoideae</taxon>
        <taxon>50 kb inversion clade</taxon>
        <taxon>NPAAA clade</taxon>
        <taxon>Hologalegina</taxon>
        <taxon>IRL clade</taxon>
        <taxon>Trifolieae</taxon>
        <taxon>Medicago</taxon>
    </lineage>
</organism>
<evidence type="ECO:0000313" key="2">
    <source>
        <dbReference type="EMBL" id="RHN65874.1"/>
    </source>
</evidence>
<keyword evidence="2" id="KW-0808">Transferase</keyword>
<proteinExistence type="predicted"/>
<dbReference type="PANTHER" id="PTHR46033:SF17">
    <property type="entry name" value="AMINOTRANSFERASE-LIKE PLANT MOBILE DOMAIN-CONTAINING PROTEIN"/>
    <property type="match status" value="1"/>
</dbReference>
<dbReference type="InterPro" id="IPR019557">
    <property type="entry name" value="AminoTfrase-like_pln_mobile"/>
</dbReference>
<reference evidence="3" key="1">
    <citation type="journal article" date="2018" name="Nat. Plants">
        <title>Whole-genome landscape of Medicago truncatula symbiotic genes.</title>
        <authorList>
            <person name="Pecrix Y."/>
            <person name="Staton S.E."/>
            <person name="Sallet E."/>
            <person name="Lelandais-Briere C."/>
            <person name="Moreau S."/>
            <person name="Carrere S."/>
            <person name="Blein T."/>
            <person name="Jardinaud M.F."/>
            <person name="Latrasse D."/>
            <person name="Zouine M."/>
            <person name="Zahm M."/>
            <person name="Kreplak J."/>
            <person name="Mayjonade B."/>
            <person name="Satge C."/>
            <person name="Perez M."/>
            <person name="Cauet S."/>
            <person name="Marande W."/>
            <person name="Chantry-Darmon C."/>
            <person name="Lopez-Roques C."/>
            <person name="Bouchez O."/>
            <person name="Berard A."/>
            <person name="Debelle F."/>
            <person name="Munos S."/>
            <person name="Bendahmane A."/>
            <person name="Berges H."/>
            <person name="Niebel A."/>
            <person name="Buitink J."/>
            <person name="Frugier F."/>
            <person name="Benhamed M."/>
            <person name="Crespi M."/>
            <person name="Gouzy J."/>
            <person name="Gamas P."/>
        </authorList>
    </citation>
    <scope>NUCLEOTIDE SEQUENCE [LARGE SCALE GENOMIC DNA]</scope>
    <source>
        <strain evidence="3">cv. Jemalong A17</strain>
    </source>
</reference>
<gene>
    <name evidence="2" type="ORF">MtrunA17_Chr3g0084671</name>
</gene>
<dbReference type="GO" id="GO:0010073">
    <property type="term" value="P:meristem maintenance"/>
    <property type="evidence" value="ECO:0007669"/>
    <property type="project" value="InterPro"/>
</dbReference>
<dbReference type="PANTHER" id="PTHR46033">
    <property type="entry name" value="PROTEIN MAIN-LIKE 2"/>
    <property type="match status" value="1"/>
</dbReference>
<evidence type="ECO:0000313" key="3">
    <source>
        <dbReference type="Proteomes" id="UP000265566"/>
    </source>
</evidence>
<keyword evidence="2" id="KW-0032">Aminotransferase</keyword>
<dbReference type="Proteomes" id="UP000265566">
    <property type="component" value="Chromosome 3"/>
</dbReference>
<dbReference type="Gramene" id="rna13766">
    <property type="protein sequence ID" value="RHN65874.1"/>
    <property type="gene ID" value="gene13766"/>
</dbReference>
<dbReference type="Pfam" id="PF10536">
    <property type="entry name" value="PMD"/>
    <property type="match status" value="1"/>
</dbReference>
<evidence type="ECO:0000259" key="1">
    <source>
        <dbReference type="Pfam" id="PF10536"/>
    </source>
</evidence>
<protein>
    <submittedName>
        <fullName evidence="2">Putative aminotransferase-like, plant mobile domain-containing protein</fullName>
    </submittedName>
</protein>